<evidence type="ECO:0000313" key="2">
    <source>
        <dbReference type="Proteomes" id="UP001589773"/>
    </source>
</evidence>
<dbReference type="EMBL" id="JBHLWP010000017">
    <property type="protein sequence ID" value="MFC0253945.1"/>
    <property type="molecule type" value="Genomic_DNA"/>
</dbReference>
<sequence>MNLEVDLEGALLPADVPVTIQLMRGNEGKGYLELNPQIFRKLPAS</sequence>
<accession>A0ABV6FK76</accession>
<gene>
    <name evidence="1" type="ORF">ACFFJK_18765</name>
</gene>
<name>A0ABV6FK76_9BURK</name>
<evidence type="ECO:0000313" key="1">
    <source>
        <dbReference type="EMBL" id="MFC0253945.1"/>
    </source>
</evidence>
<keyword evidence="2" id="KW-1185">Reference proteome</keyword>
<organism evidence="1 2">
    <name type="scientific">Massilia consociata</name>
    <dbReference type="NCBI Taxonomy" id="760117"/>
    <lineage>
        <taxon>Bacteria</taxon>
        <taxon>Pseudomonadati</taxon>
        <taxon>Pseudomonadota</taxon>
        <taxon>Betaproteobacteria</taxon>
        <taxon>Burkholderiales</taxon>
        <taxon>Oxalobacteraceae</taxon>
        <taxon>Telluria group</taxon>
        <taxon>Massilia</taxon>
    </lineage>
</organism>
<protein>
    <submittedName>
        <fullName evidence="1">Uncharacterized protein</fullName>
    </submittedName>
</protein>
<dbReference type="Proteomes" id="UP001589773">
    <property type="component" value="Unassembled WGS sequence"/>
</dbReference>
<reference evidence="1 2" key="1">
    <citation type="submission" date="2024-09" db="EMBL/GenBank/DDBJ databases">
        <authorList>
            <person name="Sun Q."/>
            <person name="Mori K."/>
        </authorList>
    </citation>
    <scope>NUCLEOTIDE SEQUENCE [LARGE SCALE GENOMIC DNA]</scope>
    <source>
        <strain evidence="1 2">CCM 7792</strain>
    </source>
</reference>
<proteinExistence type="predicted"/>
<comment type="caution">
    <text evidence="1">The sequence shown here is derived from an EMBL/GenBank/DDBJ whole genome shotgun (WGS) entry which is preliminary data.</text>
</comment>